<dbReference type="Proteomes" id="UP000325313">
    <property type="component" value="Unassembled WGS sequence"/>
</dbReference>
<dbReference type="AlphaFoldDB" id="A0A5B0RY29"/>
<reference evidence="2 3" key="1">
    <citation type="submission" date="2019-05" db="EMBL/GenBank/DDBJ databases">
        <title>Emergence of the Ug99 lineage of the wheat stem rust pathogen through somatic hybridization.</title>
        <authorList>
            <person name="Li F."/>
            <person name="Upadhyaya N.M."/>
            <person name="Sperschneider J."/>
            <person name="Matny O."/>
            <person name="Nguyen-Phuc H."/>
            <person name="Mago R."/>
            <person name="Raley C."/>
            <person name="Miller M.E."/>
            <person name="Silverstein K.A.T."/>
            <person name="Henningsen E."/>
            <person name="Hirsch C.D."/>
            <person name="Visser B."/>
            <person name="Pretorius Z.A."/>
            <person name="Steffenson B.J."/>
            <person name="Schwessinger B."/>
            <person name="Dodds P.N."/>
            <person name="Figueroa M."/>
        </authorList>
    </citation>
    <scope>NUCLEOTIDE SEQUENCE [LARGE SCALE GENOMIC DNA]</scope>
    <source>
        <strain evidence="2 3">Ug99</strain>
    </source>
</reference>
<organism evidence="2 3">
    <name type="scientific">Puccinia graminis f. sp. tritici</name>
    <dbReference type="NCBI Taxonomy" id="56615"/>
    <lineage>
        <taxon>Eukaryota</taxon>
        <taxon>Fungi</taxon>
        <taxon>Dikarya</taxon>
        <taxon>Basidiomycota</taxon>
        <taxon>Pucciniomycotina</taxon>
        <taxon>Pucciniomycetes</taxon>
        <taxon>Pucciniales</taxon>
        <taxon>Pucciniaceae</taxon>
        <taxon>Puccinia</taxon>
    </lineage>
</organism>
<comment type="caution">
    <text evidence="2">The sequence shown here is derived from an EMBL/GenBank/DDBJ whole genome shotgun (WGS) entry which is preliminary data.</text>
</comment>
<feature type="chain" id="PRO_5022779290" evidence="1">
    <location>
        <begin position="24"/>
        <end position="108"/>
    </location>
</feature>
<protein>
    <submittedName>
        <fullName evidence="2">Uncharacterized protein</fullName>
    </submittedName>
</protein>
<accession>A0A5B0RY29</accession>
<name>A0A5B0RY29_PUCGR</name>
<evidence type="ECO:0000313" key="2">
    <source>
        <dbReference type="EMBL" id="KAA1129723.1"/>
    </source>
</evidence>
<feature type="signal peptide" evidence="1">
    <location>
        <begin position="1"/>
        <end position="23"/>
    </location>
</feature>
<proteinExistence type="predicted"/>
<sequence>MNFSKGTIISQLLILIQIVVVLCPCPIHPDAGGKHFKTYRTPCTTTSIDPFYDYLDNGNWADTVENKCDGENTHVQYTCKACNKLYEETEKCQLCRETLYDLFRYTDP</sequence>
<evidence type="ECO:0000313" key="3">
    <source>
        <dbReference type="Proteomes" id="UP000325313"/>
    </source>
</evidence>
<evidence type="ECO:0000256" key="1">
    <source>
        <dbReference type="SAM" id="SignalP"/>
    </source>
</evidence>
<gene>
    <name evidence="2" type="ORF">PGTUg99_035715</name>
</gene>
<keyword evidence="1" id="KW-0732">Signal</keyword>
<dbReference type="EMBL" id="VDEP01000136">
    <property type="protein sequence ID" value="KAA1129723.1"/>
    <property type="molecule type" value="Genomic_DNA"/>
</dbReference>